<protein>
    <submittedName>
        <fullName evidence="2">Uncharacterized protein</fullName>
    </submittedName>
</protein>
<reference evidence="2" key="1">
    <citation type="submission" date="2019-12" db="EMBL/GenBank/DDBJ databases">
        <title>Genome sequencing and annotation of Brassica cretica.</title>
        <authorList>
            <person name="Studholme D.J."/>
            <person name="Sarris P.F."/>
        </authorList>
    </citation>
    <scope>NUCLEOTIDE SEQUENCE</scope>
    <source>
        <strain evidence="2">PFS-102/07</strain>
        <tissue evidence="2">Leaf</tissue>
    </source>
</reference>
<feature type="compositionally biased region" description="Basic and acidic residues" evidence="1">
    <location>
        <begin position="11"/>
        <end position="22"/>
    </location>
</feature>
<evidence type="ECO:0000256" key="1">
    <source>
        <dbReference type="SAM" id="MobiDB-lite"/>
    </source>
</evidence>
<feature type="region of interest" description="Disordered" evidence="1">
    <location>
        <begin position="85"/>
        <end position="131"/>
    </location>
</feature>
<evidence type="ECO:0000313" key="2">
    <source>
        <dbReference type="EMBL" id="KAF2534180.1"/>
    </source>
</evidence>
<accession>A0A8S9FKF5</accession>
<comment type="caution">
    <text evidence="2">The sequence shown here is derived from an EMBL/GenBank/DDBJ whole genome shotgun (WGS) entry which is preliminary data.</text>
</comment>
<gene>
    <name evidence="2" type="ORF">F2Q70_00031519</name>
</gene>
<feature type="compositionally biased region" description="Basic and acidic residues" evidence="1">
    <location>
        <begin position="42"/>
        <end position="53"/>
    </location>
</feature>
<feature type="region of interest" description="Disordered" evidence="1">
    <location>
        <begin position="42"/>
        <end position="70"/>
    </location>
</feature>
<dbReference type="AlphaFoldDB" id="A0A8S9FKF5"/>
<dbReference type="EMBL" id="QGKY02002305">
    <property type="protein sequence ID" value="KAF2534180.1"/>
    <property type="molecule type" value="Genomic_DNA"/>
</dbReference>
<name>A0A8S9FKF5_BRACR</name>
<sequence>MSDKLMQVRLPDLRGDKQKPEPHAISSSIRAVRTKIKQSTELKHRTLKADSTRSRSFTRLAGLPGPSSAHLVPLRCGQIETKTSDKVQTTEHLFRKRERHRVEQNENERLEKGRPPTLGKGTGHRGKLFLH</sequence>
<feature type="compositionally biased region" description="Basic residues" evidence="1">
    <location>
        <begin position="122"/>
        <end position="131"/>
    </location>
</feature>
<feature type="region of interest" description="Disordered" evidence="1">
    <location>
        <begin position="1"/>
        <end position="27"/>
    </location>
</feature>
<proteinExistence type="predicted"/>
<feature type="compositionally biased region" description="Basic and acidic residues" evidence="1">
    <location>
        <begin position="100"/>
        <end position="114"/>
    </location>
</feature>
<organism evidence="2">
    <name type="scientific">Brassica cretica</name>
    <name type="common">Mustard</name>
    <dbReference type="NCBI Taxonomy" id="69181"/>
    <lineage>
        <taxon>Eukaryota</taxon>
        <taxon>Viridiplantae</taxon>
        <taxon>Streptophyta</taxon>
        <taxon>Embryophyta</taxon>
        <taxon>Tracheophyta</taxon>
        <taxon>Spermatophyta</taxon>
        <taxon>Magnoliopsida</taxon>
        <taxon>eudicotyledons</taxon>
        <taxon>Gunneridae</taxon>
        <taxon>Pentapetalae</taxon>
        <taxon>rosids</taxon>
        <taxon>malvids</taxon>
        <taxon>Brassicales</taxon>
        <taxon>Brassicaceae</taxon>
        <taxon>Brassiceae</taxon>
        <taxon>Brassica</taxon>
    </lineage>
</organism>